<name>A0A2N9JIA7_9ACTN</name>
<dbReference type="CDD" id="cd12797">
    <property type="entry name" value="M23_peptidase"/>
    <property type="match status" value="1"/>
</dbReference>
<accession>A0A2N9JIA7</accession>
<keyword evidence="3" id="KW-0378">Hydrolase</keyword>
<dbReference type="Gene3D" id="2.70.70.10">
    <property type="entry name" value="Glucose Permease (Domain IIA)"/>
    <property type="match status" value="1"/>
</dbReference>
<dbReference type="PANTHER" id="PTHR21666">
    <property type="entry name" value="PEPTIDASE-RELATED"/>
    <property type="match status" value="1"/>
</dbReference>
<dbReference type="AlphaFoldDB" id="A0A2N9JIA7"/>
<reference evidence="3 4" key="1">
    <citation type="submission" date="2018-02" db="EMBL/GenBank/DDBJ databases">
        <authorList>
            <person name="Cohen D.B."/>
            <person name="Kent A.D."/>
        </authorList>
    </citation>
    <scope>NUCLEOTIDE SEQUENCE [LARGE SCALE GENOMIC DNA]</scope>
    <source>
        <strain evidence="3">1</strain>
    </source>
</reference>
<dbReference type="RefSeq" id="WP_105186065.1">
    <property type="nucleotide sequence ID" value="NZ_BAAAGO010000004.1"/>
</dbReference>
<dbReference type="OrthoDB" id="1099523at2"/>
<dbReference type="Pfam" id="PF01551">
    <property type="entry name" value="Peptidase_M23"/>
    <property type="match status" value="1"/>
</dbReference>
<keyword evidence="1" id="KW-0732">Signal</keyword>
<dbReference type="InterPro" id="IPR016047">
    <property type="entry name" value="M23ase_b-sheet_dom"/>
</dbReference>
<dbReference type="SUPFAM" id="SSF51261">
    <property type="entry name" value="Duplicated hybrid motif"/>
    <property type="match status" value="1"/>
</dbReference>
<gene>
    <name evidence="3" type="ORF">MPLG2_2273</name>
</gene>
<proteinExistence type="predicted"/>
<dbReference type="InterPro" id="IPR050570">
    <property type="entry name" value="Cell_wall_metabolism_enzyme"/>
</dbReference>
<dbReference type="PANTHER" id="PTHR21666:SF289">
    <property type="entry name" value="L-ALA--D-GLU ENDOPEPTIDASE"/>
    <property type="match status" value="1"/>
</dbReference>
<evidence type="ECO:0000259" key="2">
    <source>
        <dbReference type="Pfam" id="PF01551"/>
    </source>
</evidence>
<keyword evidence="4" id="KW-1185">Reference proteome</keyword>
<dbReference type="InterPro" id="IPR011055">
    <property type="entry name" value="Dup_hybrid_motif"/>
</dbReference>
<dbReference type="GO" id="GO:0004222">
    <property type="term" value="F:metalloendopeptidase activity"/>
    <property type="evidence" value="ECO:0007669"/>
    <property type="project" value="TreeGrafter"/>
</dbReference>
<dbReference type="Proteomes" id="UP000238164">
    <property type="component" value="Chromosome 1"/>
</dbReference>
<protein>
    <submittedName>
        <fullName evidence="3">Murein DD-endopeptidase MepM and murein hydrolase activator NlpD, contain LysM domain</fullName>
    </submittedName>
</protein>
<evidence type="ECO:0000313" key="4">
    <source>
        <dbReference type="Proteomes" id="UP000238164"/>
    </source>
</evidence>
<evidence type="ECO:0000256" key="1">
    <source>
        <dbReference type="ARBA" id="ARBA00022729"/>
    </source>
</evidence>
<evidence type="ECO:0000313" key="3">
    <source>
        <dbReference type="EMBL" id="SPD87303.1"/>
    </source>
</evidence>
<feature type="domain" description="M23ase beta-sheet core" evidence="2">
    <location>
        <begin position="155"/>
        <end position="257"/>
    </location>
</feature>
<dbReference type="KEGG" id="mgg:MPLG2_2273"/>
<dbReference type="EMBL" id="LT985188">
    <property type="protein sequence ID" value="SPD87303.1"/>
    <property type="molecule type" value="Genomic_DNA"/>
</dbReference>
<sequence length="268" mass="27745">MRPAEADPQTTGATRSRVVRQGVATLAIGALCLGLTPLATGASSAAPVPQPTYAVDRAAMDARDQGVSRDVARVAAPQALAQARSQSLAQTAAELAAGRQSDALATRTQALSSAAENITEQSKLLSDASNFLMPTAGKFGSGFGMRLHPILHYYRMHNGQDIGGTCGQPIWAAQDGTVVKVATSGYNGGSGHNVRIDGGKVGDVDLETAYLHMNTIVVKVGQKVHKGELLGTVGNTGISTACHLHFSVYVNGKAVNPTPYLKNAAKLS</sequence>
<organism evidence="3 4">
    <name type="scientific">Micropruina glycogenica</name>
    <dbReference type="NCBI Taxonomy" id="75385"/>
    <lineage>
        <taxon>Bacteria</taxon>
        <taxon>Bacillati</taxon>
        <taxon>Actinomycetota</taxon>
        <taxon>Actinomycetes</taxon>
        <taxon>Propionibacteriales</taxon>
        <taxon>Nocardioidaceae</taxon>
        <taxon>Micropruina</taxon>
    </lineage>
</organism>